<dbReference type="GO" id="GO:0004420">
    <property type="term" value="F:hydroxymethylglutaryl-CoA reductase (NADPH) activity"/>
    <property type="evidence" value="ECO:0007669"/>
    <property type="project" value="UniProtKB-EC"/>
</dbReference>
<dbReference type="PANTHER" id="PTHR10572">
    <property type="entry name" value="3-HYDROXY-3-METHYLGLUTARYL-COENZYME A REDUCTASE"/>
    <property type="match status" value="1"/>
</dbReference>
<reference evidence="5 6" key="1">
    <citation type="submission" date="2016-07" db="EMBL/GenBank/DDBJ databases">
        <title>Pervasive Adenine N6-methylation of Active Genes in Fungi.</title>
        <authorList>
            <consortium name="DOE Joint Genome Institute"/>
            <person name="Mondo S.J."/>
            <person name="Dannebaum R.O."/>
            <person name="Kuo R.C."/>
            <person name="Labutti K."/>
            <person name="Haridas S."/>
            <person name="Kuo A."/>
            <person name="Salamov A."/>
            <person name="Ahrendt S.R."/>
            <person name="Lipzen A."/>
            <person name="Sullivan W."/>
            <person name="Andreopoulos W.B."/>
            <person name="Clum A."/>
            <person name="Lindquist E."/>
            <person name="Daum C."/>
            <person name="Ramamoorthy G.K."/>
            <person name="Gryganskyi A."/>
            <person name="Culley D."/>
            <person name="Magnuson J.K."/>
            <person name="James T.Y."/>
            <person name="O'Malley M.A."/>
            <person name="Stajich J.E."/>
            <person name="Spatafora J.W."/>
            <person name="Visel A."/>
            <person name="Grigoriev I.V."/>
        </authorList>
    </citation>
    <scope>NUCLEOTIDE SEQUENCE [LARGE SCALE GENOMIC DNA]</scope>
    <source>
        <strain evidence="5 6">PL171</strain>
    </source>
</reference>
<dbReference type="OrthoDB" id="310654at2759"/>
<dbReference type="PANTHER" id="PTHR10572:SF24">
    <property type="entry name" value="3-HYDROXY-3-METHYLGLUTARYL-COENZYME A REDUCTASE"/>
    <property type="match status" value="1"/>
</dbReference>
<name>A0A1Y2H912_9FUNG</name>
<evidence type="ECO:0000256" key="4">
    <source>
        <dbReference type="SAM" id="MobiDB-lite"/>
    </source>
</evidence>
<dbReference type="InterPro" id="IPR002202">
    <property type="entry name" value="HMG_CoA_Rdtase"/>
</dbReference>
<evidence type="ECO:0000313" key="6">
    <source>
        <dbReference type="Proteomes" id="UP000193411"/>
    </source>
</evidence>
<dbReference type="EMBL" id="MCFL01000070">
    <property type="protein sequence ID" value="ORZ30995.1"/>
    <property type="molecule type" value="Genomic_DNA"/>
</dbReference>
<keyword evidence="6" id="KW-1185">Reference proteome</keyword>
<dbReference type="Proteomes" id="UP000193411">
    <property type="component" value="Unassembled WGS sequence"/>
</dbReference>
<dbReference type="InterPro" id="IPR004553">
    <property type="entry name" value="HMG_CoA_Rdtase_bac-typ"/>
</dbReference>
<comment type="similarity">
    <text evidence="1">Belongs to the HMG-CoA reductase family.</text>
</comment>
<dbReference type="Gene3D" id="1.10.8.660">
    <property type="match status" value="1"/>
</dbReference>
<proteinExistence type="inferred from homology"/>
<dbReference type="EC" id="1.1.1.34" evidence="2"/>
<dbReference type="GO" id="GO:0015936">
    <property type="term" value="P:coenzyme A metabolic process"/>
    <property type="evidence" value="ECO:0007669"/>
    <property type="project" value="InterPro"/>
</dbReference>
<gene>
    <name evidence="5" type="ORF">BCR44DRAFT_1503264</name>
</gene>
<feature type="compositionally biased region" description="Low complexity" evidence="4">
    <location>
        <begin position="13"/>
        <end position="34"/>
    </location>
</feature>
<accession>A0A1Y2H912</accession>
<dbReference type="InterPro" id="IPR009023">
    <property type="entry name" value="HMG_CoA_Rdtase_NAD(P)-bd_sf"/>
</dbReference>
<evidence type="ECO:0000256" key="2">
    <source>
        <dbReference type="ARBA" id="ARBA00012999"/>
    </source>
</evidence>
<dbReference type="InterPro" id="IPR023074">
    <property type="entry name" value="HMG_CoA_Rdtase_cat_sf"/>
</dbReference>
<dbReference type="SUPFAM" id="SSF55035">
    <property type="entry name" value="NAD-binding domain of HMG-CoA reductase"/>
    <property type="match status" value="1"/>
</dbReference>
<organism evidence="5 6">
    <name type="scientific">Catenaria anguillulae PL171</name>
    <dbReference type="NCBI Taxonomy" id="765915"/>
    <lineage>
        <taxon>Eukaryota</taxon>
        <taxon>Fungi</taxon>
        <taxon>Fungi incertae sedis</taxon>
        <taxon>Blastocladiomycota</taxon>
        <taxon>Blastocladiomycetes</taxon>
        <taxon>Blastocladiales</taxon>
        <taxon>Catenariaceae</taxon>
        <taxon>Catenaria</taxon>
    </lineage>
</organism>
<protein>
    <recommendedName>
        <fullName evidence="2">hydroxymethylglutaryl-CoA reductase (NADPH)</fullName>
        <ecNumber evidence="2">1.1.1.34</ecNumber>
    </recommendedName>
</protein>
<dbReference type="InterPro" id="IPR023076">
    <property type="entry name" value="HMG_CoA_Rdtase_CS"/>
</dbReference>
<keyword evidence="3" id="KW-0560">Oxidoreductase</keyword>
<dbReference type="CDD" id="cd00644">
    <property type="entry name" value="HMG-CoA_reductase_classII"/>
    <property type="match status" value="1"/>
</dbReference>
<evidence type="ECO:0000256" key="3">
    <source>
        <dbReference type="ARBA" id="ARBA00023002"/>
    </source>
</evidence>
<sequence>MAPGIAHATLPQAASDTLATSSTTSGSMTAADASPPGDHPSIWSGFYQKALKERQALLRMAFPHLFRTSLASSLIDSGNSGTATLLNGSSSPALQPKYAVGSGAASPSLTMSGNSNAATGKLMRAMQLSSAASAGLSGSNGALDSSGRYGEDAFPIRGLEENIADHMIENCIGTMGIPVGLALNFVINGVPTVVPMAVEEPSVVAAVSGAAKTLSSSRDNIGFRTTSPARNIITAQVLLLDVPDDRLADVEATILAKKKDVLAAANQYCSNMHKRGGGVINLLVRKVKRQSDSADSHIDKTTTAFLAAHLPRSSSTTPSAAATTASASTHWLVVHLHIDVCDAMGANCASTVAEGVAPVLVDLAGPGARSGLRIVSNLNPDRLSRASFRIPVESLAYKGFSGAQVAARVIEAYQWARDDPYRATTHNKGIMNGIDAVALATGQDWRAVEAACHSWAAGNGQEGSRGYSSLTRYWVEKEAAVNPKSAEDEWVFCGELALPIIVGTKGGVLATAPVYQYTLGMMGFPDSKQLAAIMCCIGLAQNFAALRALATEGIQRGHMHLHARNIAIAAGAPTHAIPKVTAWMIEKGRISVDAAREYV</sequence>
<dbReference type="Pfam" id="PF00368">
    <property type="entry name" value="HMG-CoA_red"/>
    <property type="match status" value="1"/>
</dbReference>
<dbReference type="PROSITE" id="PS01192">
    <property type="entry name" value="HMG_COA_REDUCTASE_3"/>
    <property type="match status" value="1"/>
</dbReference>
<dbReference type="PROSITE" id="PS50065">
    <property type="entry name" value="HMG_COA_REDUCTASE_4"/>
    <property type="match status" value="1"/>
</dbReference>
<evidence type="ECO:0000313" key="5">
    <source>
        <dbReference type="EMBL" id="ORZ30995.1"/>
    </source>
</evidence>
<dbReference type="AlphaFoldDB" id="A0A1Y2H912"/>
<dbReference type="Gene3D" id="3.90.770.10">
    <property type="entry name" value="3-hydroxy-3-methylglutaryl-coenzyme A Reductase, Chain A, domain 2"/>
    <property type="match status" value="2"/>
</dbReference>
<evidence type="ECO:0000256" key="1">
    <source>
        <dbReference type="ARBA" id="ARBA00007661"/>
    </source>
</evidence>
<dbReference type="SUPFAM" id="SSF56542">
    <property type="entry name" value="Substrate-binding domain of HMG-CoA reductase"/>
    <property type="match status" value="1"/>
</dbReference>
<dbReference type="InterPro" id="IPR009029">
    <property type="entry name" value="HMG_CoA_Rdtase_sub-bd_dom_sf"/>
</dbReference>
<comment type="caution">
    <text evidence="5">The sequence shown here is derived from an EMBL/GenBank/DDBJ whole genome shotgun (WGS) entry which is preliminary data.</text>
</comment>
<dbReference type="STRING" id="765915.A0A1Y2H912"/>
<feature type="region of interest" description="Disordered" evidence="4">
    <location>
        <begin position="1"/>
        <end position="36"/>
    </location>
</feature>